<dbReference type="GeneID" id="115247460"/>
<dbReference type="Ensembl" id="ENSTRUT00000055885.2">
    <property type="protein sequence ID" value="ENSTRUP00000052054.2"/>
    <property type="gene ID" value="ENSTRUG00000022921.2"/>
</dbReference>
<evidence type="ECO:0000313" key="1">
    <source>
        <dbReference type="Ensembl" id="ENSTRUP00000052054.2"/>
    </source>
</evidence>
<dbReference type="KEGG" id="tru:115247460"/>
<dbReference type="PANTHER" id="PTHR28489:SF3">
    <property type="entry name" value="PROTEIN RD3-LIKE"/>
    <property type="match status" value="1"/>
</dbReference>
<dbReference type="RefSeq" id="XP_029684852.1">
    <property type="nucleotide sequence ID" value="XM_029828992.1"/>
</dbReference>
<evidence type="ECO:0000313" key="2">
    <source>
        <dbReference type="Proteomes" id="UP000005226"/>
    </source>
</evidence>
<dbReference type="STRING" id="31033.ENSTRUP00000052054"/>
<keyword evidence="2" id="KW-1185">Reference proteome</keyword>
<reference evidence="1" key="3">
    <citation type="submission" date="2025-09" db="UniProtKB">
        <authorList>
            <consortium name="Ensembl"/>
        </authorList>
    </citation>
    <scope>IDENTIFICATION</scope>
</reference>
<dbReference type="Pfam" id="PF14473">
    <property type="entry name" value="RD3"/>
    <property type="match status" value="1"/>
</dbReference>
<evidence type="ECO:0008006" key="3">
    <source>
        <dbReference type="Google" id="ProtNLM"/>
    </source>
</evidence>
<protein>
    <recommendedName>
        <fullName evidence="3">Protein RD3-like</fullName>
    </recommendedName>
</protein>
<dbReference type="AlphaFoldDB" id="A0A3B5K9I2"/>
<dbReference type="InterPro" id="IPR028092">
    <property type="entry name" value="RD3"/>
</dbReference>
<dbReference type="PANTHER" id="PTHR28489">
    <property type="entry name" value="RENTINAL DEGENERATION 3-LIKE"/>
    <property type="match status" value="1"/>
</dbReference>
<reference evidence="1 2" key="1">
    <citation type="journal article" date="2011" name="Genome Biol. Evol.">
        <title>Integration of the genetic map and genome assembly of fugu facilitates insights into distinct features of genome evolution in teleosts and mammals.</title>
        <authorList>
            <person name="Kai W."/>
            <person name="Kikuchi K."/>
            <person name="Tohari S."/>
            <person name="Chew A.K."/>
            <person name="Tay A."/>
            <person name="Fujiwara A."/>
            <person name="Hosoya S."/>
            <person name="Suetake H."/>
            <person name="Naruse K."/>
            <person name="Brenner S."/>
            <person name="Suzuki Y."/>
            <person name="Venkatesh B."/>
        </authorList>
    </citation>
    <scope>NUCLEOTIDE SEQUENCE [LARGE SCALE GENOMIC DNA]</scope>
</reference>
<name>A0A3B5K9I2_TAKRU</name>
<accession>A0A3B5K9I2</accession>
<dbReference type="CTD" id="647286"/>
<dbReference type="OrthoDB" id="9944259at2759"/>
<dbReference type="Proteomes" id="UP000005226">
    <property type="component" value="Chromosome 2"/>
</dbReference>
<dbReference type="FunCoup" id="A0A3B5K9I2">
    <property type="interactions" value="902"/>
</dbReference>
<dbReference type="InParanoid" id="A0A3B5K9I2"/>
<sequence length="219" mass="25160">MFSWIKWPNESTAQSPHSRTLLKTSGATASHILIRELLFHAEELQRLRERKQGALGLSWFQKYPKFQTVLTTAEQQQLEFLCAQIPPAYAATVLSRFREVLAANTVRPWELPSVFKHVMKDILRQKEYDEEDILSWQAGQHQEMEAWTSCYRMKQGFLTSTVPNCDHPREEIPTISGYVDWAMRQSSSFTGSSGGWGPPYYSHCYPVPLRPIGAYSTSL</sequence>
<organism evidence="1 2">
    <name type="scientific">Takifugu rubripes</name>
    <name type="common">Japanese pufferfish</name>
    <name type="synonym">Fugu rubripes</name>
    <dbReference type="NCBI Taxonomy" id="31033"/>
    <lineage>
        <taxon>Eukaryota</taxon>
        <taxon>Metazoa</taxon>
        <taxon>Chordata</taxon>
        <taxon>Craniata</taxon>
        <taxon>Vertebrata</taxon>
        <taxon>Euteleostomi</taxon>
        <taxon>Actinopterygii</taxon>
        <taxon>Neopterygii</taxon>
        <taxon>Teleostei</taxon>
        <taxon>Neoteleostei</taxon>
        <taxon>Acanthomorphata</taxon>
        <taxon>Eupercaria</taxon>
        <taxon>Tetraodontiformes</taxon>
        <taxon>Tetradontoidea</taxon>
        <taxon>Tetraodontidae</taxon>
        <taxon>Takifugu</taxon>
    </lineage>
</organism>
<proteinExistence type="predicted"/>
<dbReference type="GeneTree" id="ENSGT00940000174626"/>
<reference evidence="1" key="2">
    <citation type="submission" date="2025-08" db="UniProtKB">
        <authorList>
            <consortium name="Ensembl"/>
        </authorList>
    </citation>
    <scope>IDENTIFICATION</scope>
</reference>
<dbReference type="OMA" id="MESKHHG"/>
<dbReference type="RefSeq" id="XP_029684846.1">
    <property type="nucleotide sequence ID" value="XM_029828986.1"/>
</dbReference>
<gene>
    <name evidence="1" type="primary">rd3l</name>
</gene>